<proteinExistence type="predicted"/>
<protein>
    <submittedName>
        <fullName evidence="2">Plasmid stabilization system family protein</fullName>
    </submittedName>
</protein>
<dbReference type="Proteomes" id="UP000251166">
    <property type="component" value="Chromosome"/>
</dbReference>
<dbReference type="EMBL" id="CP030760">
    <property type="protein sequence ID" value="AXA41879.1"/>
    <property type="molecule type" value="Genomic_DNA"/>
</dbReference>
<evidence type="ECO:0000313" key="3">
    <source>
        <dbReference type="Proteomes" id="UP000251166"/>
    </source>
</evidence>
<sequence>MAYRIVYHPKAEAELDKLYADIAVEAGTGIAGDFVHAVMTFIEALETFPERGTVRESRIPGLRVIGYRRSVSVAFSVSGGDVNILGVFARGRDITDEILEDDKGEPTGEPPPRER</sequence>
<name>A0A2Z4YLE4_RHILE</name>
<dbReference type="Pfam" id="PF05016">
    <property type="entry name" value="ParE_toxin"/>
    <property type="match status" value="1"/>
</dbReference>
<dbReference type="InterPro" id="IPR007712">
    <property type="entry name" value="RelE/ParE_toxin"/>
</dbReference>
<dbReference type="Gene3D" id="3.30.2310.20">
    <property type="entry name" value="RelE-like"/>
    <property type="match status" value="1"/>
</dbReference>
<dbReference type="InterPro" id="IPR035093">
    <property type="entry name" value="RelE/ParE_toxin_dom_sf"/>
</dbReference>
<reference evidence="2 3" key="1">
    <citation type="submission" date="2018-07" db="EMBL/GenBank/DDBJ databases">
        <title>Rhizobium leguminosarum strain:ATCC 14479 Genome sequencing and assembly.</title>
        <authorList>
            <person name="Chakraborty R."/>
        </authorList>
    </citation>
    <scope>NUCLEOTIDE SEQUENCE [LARGE SCALE GENOMIC DNA]</scope>
    <source>
        <strain evidence="2 3">ATCC 14479</strain>
    </source>
</reference>
<accession>A0A2Z4YLE4</accession>
<evidence type="ECO:0000313" key="2">
    <source>
        <dbReference type="EMBL" id="AXA41879.1"/>
    </source>
</evidence>
<dbReference type="AlphaFoldDB" id="A0A2Z4YLE4"/>
<keyword evidence="1" id="KW-1277">Toxin-antitoxin system</keyword>
<organism evidence="2 3">
    <name type="scientific">Rhizobium leguminosarum</name>
    <dbReference type="NCBI Taxonomy" id="384"/>
    <lineage>
        <taxon>Bacteria</taxon>
        <taxon>Pseudomonadati</taxon>
        <taxon>Pseudomonadota</taxon>
        <taxon>Alphaproteobacteria</taxon>
        <taxon>Hyphomicrobiales</taxon>
        <taxon>Rhizobiaceae</taxon>
        <taxon>Rhizobium/Agrobacterium group</taxon>
        <taxon>Rhizobium</taxon>
    </lineage>
</organism>
<evidence type="ECO:0000256" key="1">
    <source>
        <dbReference type="ARBA" id="ARBA00022649"/>
    </source>
</evidence>
<gene>
    <name evidence="2" type="ORF">DLJ82_4316</name>
</gene>
<dbReference type="RefSeq" id="WP_112906305.1">
    <property type="nucleotide sequence ID" value="NZ_CP030760.1"/>
</dbReference>